<accession>A0A7D6YZE2</accession>
<reference evidence="2 3" key="1">
    <citation type="submission" date="2020-07" db="EMBL/GenBank/DDBJ databases">
        <authorList>
            <person name="Zhuang K."/>
            <person name="Ran Y."/>
        </authorList>
    </citation>
    <scope>NUCLEOTIDE SEQUENCE [LARGE SCALE GENOMIC DNA]</scope>
    <source>
        <strain evidence="2 3">WCH-YHL-001</strain>
    </source>
</reference>
<organism evidence="2 3">
    <name type="scientific">Nocardia huaxiensis</name>
    <dbReference type="NCBI Taxonomy" id="2755382"/>
    <lineage>
        <taxon>Bacteria</taxon>
        <taxon>Bacillati</taxon>
        <taxon>Actinomycetota</taxon>
        <taxon>Actinomycetes</taxon>
        <taxon>Mycobacteriales</taxon>
        <taxon>Nocardiaceae</taxon>
        <taxon>Nocardia</taxon>
    </lineage>
</organism>
<evidence type="ECO:0000256" key="1">
    <source>
        <dbReference type="SAM" id="SignalP"/>
    </source>
</evidence>
<dbReference type="RefSeq" id="WP_181579434.1">
    <property type="nucleotide sequence ID" value="NZ_CP059399.1"/>
</dbReference>
<dbReference type="KEGG" id="nhu:H0264_22850"/>
<proteinExistence type="predicted"/>
<evidence type="ECO:0008006" key="4">
    <source>
        <dbReference type="Google" id="ProtNLM"/>
    </source>
</evidence>
<dbReference type="AlphaFoldDB" id="A0A7D6YZE2"/>
<dbReference type="EMBL" id="CP059399">
    <property type="protein sequence ID" value="QLY28226.1"/>
    <property type="molecule type" value="Genomic_DNA"/>
</dbReference>
<feature type="signal peptide" evidence="1">
    <location>
        <begin position="1"/>
        <end position="28"/>
    </location>
</feature>
<keyword evidence="3" id="KW-1185">Reference proteome</keyword>
<protein>
    <recommendedName>
        <fullName evidence="4">Secreted protein</fullName>
    </recommendedName>
</protein>
<evidence type="ECO:0000313" key="2">
    <source>
        <dbReference type="EMBL" id="QLY28226.1"/>
    </source>
</evidence>
<gene>
    <name evidence="2" type="ORF">H0264_22850</name>
</gene>
<sequence length="154" mass="15671">MLSFTQRAAGVAAASALAAVPLAGTASAEESAALYFRAGGINCSIAPTGDVGCDLASPASMTIKFAEADVPIPFQVSQVVIDSASMPAHPAFSPGAYTRAGGNPSIDEVATDSDVWGPKVEFAGARCGVWFHDSFFCSSKGHSFGWYVSAISAS</sequence>
<evidence type="ECO:0000313" key="3">
    <source>
        <dbReference type="Proteomes" id="UP000515512"/>
    </source>
</evidence>
<keyword evidence="1" id="KW-0732">Signal</keyword>
<dbReference type="Proteomes" id="UP000515512">
    <property type="component" value="Chromosome"/>
</dbReference>
<feature type="chain" id="PRO_5027604054" description="Secreted protein" evidence="1">
    <location>
        <begin position="29"/>
        <end position="154"/>
    </location>
</feature>
<name>A0A7D6YZE2_9NOCA</name>